<dbReference type="GO" id="GO:0016491">
    <property type="term" value="F:oxidoreductase activity"/>
    <property type="evidence" value="ECO:0007669"/>
    <property type="project" value="UniProtKB-KW"/>
</dbReference>
<evidence type="ECO:0000256" key="5">
    <source>
        <dbReference type="ARBA" id="ARBA00022989"/>
    </source>
</evidence>
<evidence type="ECO:0000256" key="8">
    <source>
        <dbReference type="ARBA" id="ARBA00023157"/>
    </source>
</evidence>
<organism evidence="13 14">
    <name type="scientific">Pseudokineococcus lusitanus</name>
    <dbReference type="NCBI Taxonomy" id="763993"/>
    <lineage>
        <taxon>Bacteria</taxon>
        <taxon>Bacillati</taxon>
        <taxon>Actinomycetota</taxon>
        <taxon>Actinomycetes</taxon>
        <taxon>Kineosporiales</taxon>
        <taxon>Kineosporiaceae</taxon>
        <taxon>Pseudokineococcus</taxon>
    </lineage>
</organism>
<dbReference type="OrthoDB" id="9783799at2"/>
<comment type="caution">
    <text evidence="13">The sequence shown here is derived from an EMBL/GenBank/DDBJ whole genome shotgun (WGS) entry which is preliminary data.</text>
</comment>
<feature type="transmembrane region" description="Helical" evidence="11">
    <location>
        <begin position="103"/>
        <end position="121"/>
    </location>
</feature>
<feature type="compositionally biased region" description="Acidic residues" evidence="10">
    <location>
        <begin position="20"/>
        <end position="30"/>
    </location>
</feature>
<dbReference type="Gene3D" id="1.20.1440.130">
    <property type="entry name" value="VKOR domain"/>
    <property type="match status" value="1"/>
</dbReference>
<evidence type="ECO:0000259" key="12">
    <source>
        <dbReference type="SMART" id="SM00756"/>
    </source>
</evidence>
<keyword evidence="8" id="KW-1015">Disulfide bond</keyword>
<dbReference type="Pfam" id="PF07884">
    <property type="entry name" value="VKOR"/>
    <property type="match status" value="1"/>
</dbReference>
<gene>
    <name evidence="13" type="ORF">EDC03_1052</name>
</gene>
<dbReference type="GO" id="GO:0048038">
    <property type="term" value="F:quinone binding"/>
    <property type="evidence" value="ECO:0007669"/>
    <property type="project" value="UniProtKB-KW"/>
</dbReference>
<reference evidence="13 14" key="1">
    <citation type="journal article" date="2015" name="Stand. Genomic Sci.">
        <title>Genomic Encyclopedia of Bacterial and Archaeal Type Strains, Phase III: the genomes of soil and plant-associated and newly described type strains.</title>
        <authorList>
            <person name="Whitman W.B."/>
            <person name="Woyke T."/>
            <person name="Klenk H.P."/>
            <person name="Zhou Y."/>
            <person name="Lilburn T.G."/>
            <person name="Beck B.J."/>
            <person name="De Vos P."/>
            <person name="Vandamme P."/>
            <person name="Eisen J.A."/>
            <person name="Garrity G."/>
            <person name="Hugenholtz P."/>
            <person name="Kyrpides N.C."/>
        </authorList>
    </citation>
    <scope>NUCLEOTIDE SEQUENCE [LARGE SCALE GENOMIC DNA]</scope>
    <source>
        <strain evidence="13 14">CECT 7306</strain>
    </source>
</reference>
<keyword evidence="5 11" id="KW-1133">Transmembrane helix</keyword>
<dbReference type="InParanoid" id="A0A3N1HRA0"/>
<evidence type="ECO:0000256" key="7">
    <source>
        <dbReference type="ARBA" id="ARBA00023136"/>
    </source>
</evidence>
<dbReference type="SMART" id="SM00756">
    <property type="entry name" value="VKc"/>
    <property type="match status" value="1"/>
</dbReference>
<evidence type="ECO:0000256" key="1">
    <source>
        <dbReference type="ARBA" id="ARBA00004141"/>
    </source>
</evidence>
<dbReference type="AlphaFoldDB" id="A0A3N1HRA0"/>
<keyword evidence="4" id="KW-0874">Quinone</keyword>
<keyword evidence="9" id="KW-0676">Redox-active center</keyword>
<evidence type="ECO:0000313" key="14">
    <source>
        <dbReference type="Proteomes" id="UP000276232"/>
    </source>
</evidence>
<keyword evidence="6" id="KW-0560">Oxidoreductase</keyword>
<evidence type="ECO:0000256" key="9">
    <source>
        <dbReference type="ARBA" id="ARBA00023284"/>
    </source>
</evidence>
<evidence type="ECO:0000256" key="11">
    <source>
        <dbReference type="SAM" id="Phobius"/>
    </source>
</evidence>
<keyword evidence="3 11" id="KW-0812">Transmembrane</keyword>
<feature type="region of interest" description="Disordered" evidence="10">
    <location>
        <begin position="1"/>
        <end position="30"/>
    </location>
</feature>
<proteinExistence type="inferred from homology"/>
<keyword evidence="7 11" id="KW-0472">Membrane</keyword>
<dbReference type="GO" id="GO:0016020">
    <property type="term" value="C:membrane"/>
    <property type="evidence" value="ECO:0007669"/>
    <property type="project" value="UniProtKB-SubCell"/>
</dbReference>
<feature type="domain" description="Vitamin K epoxide reductase" evidence="12">
    <location>
        <begin position="39"/>
        <end position="180"/>
    </location>
</feature>
<comment type="similarity">
    <text evidence="2">Belongs to the VKOR family.</text>
</comment>
<feature type="transmembrane region" description="Helical" evidence="11">
    <location>
        <begin position="155"/>
        <end position="174"/>
    </location>
</feature>
<dbReference type="InterPro" id="IPR038354">
    <property type="entry name" value="VKOR_sf"/>
</dbReference>
<accession>A0A3N1HRA0</accession>
<comment type="subcellular location">
    <subcellularLocation>
        <location evidence="1">Membrane</location>
        <topology evidence="1">Multi-pass membrane protein</topology>
    </subcellularLocation>
</comment>
<dbReference type="CDD" id="cd12922">
    <property type="entry name" value="VKOR_5"/>
    <property type="match status" value="1"/>
</dbReference>
<sequence length="229" mass="24071">MALTDRSSRGGDALPAGADEPVDDTWDDGDLAPEPVLGDRRFGVWLVVSGAIGLVAAFVLAVERFALAEDPTYVPSCSINPVLSCGSVMATPQAALLGFPNPLIGVAAFPVLLALGAVLLGGGRLARWVQLGLQVGVTAGTVLVGWLIAQSLYSINALCPYCMVVWAVMVPLFWTTTARTLEQGALPAPSGLVRAVVDLRVPLVLLSYAVVVALVGTRFWDYWQTLLPS</sequence>
<evidence type="ECO:0000256" key="6">
    <source>
        <dbReference type="ARBA" id="ARBA00023002"/>
    </source>
</evidence>
<keyword evidence="14" id="KW-1185">Reference proteome</keyword>
<dbReference type="RefSeq" id="WP_123379134.1">
    <property type="nucleotide sequence ID" value="NZ_RJKN01000002.1"/>
</dbReference>
<name>A0A3N1HRA0_9ACTN</name>
<dbReference type="InterPro" id="IPR012932">
    <property type="entry name" value="VKOR"/>
</dbReference>
<dbReference type="InterPro" id="IPR041714">
    <property type="entry name" value="VKOR_Actinobacteria"/>
</dbReference>
<feature type="transmembrane region" description="Helical" evidence="11">
    <location>
        <begin position="195"/>
        <end position="220"/>
    </location>
</feature>
<feature type="transmembrane region" description="Helical" evidence="11">
    <location>
        <begin position="42"/>
        <end position="62"/>
    </location>
</feature>
<evidence type="ECO:0000256" key="10">
    <source>
        <dbReference type="SAM" id="MobiDB-lite"/>
    </source>
</evidence>
<dbReference type="Proteomes" id="UP000276232">
    <property type="component" value="Unassembled WGS sequence"/>
</dbReference>
<evidence type="ECO:0000256" key="4">
    <source>
        <dbReference type="ARBA" id="ARBA00022719"/>
    </source>
</evidence>
<evidence type="ECO:0000313" key="13">
    <source>
        <dbReference type="EMBL" id="ROP44922.1"/>
    </source>
</evidence>
<protein>
    <submittedName>
        <fullName evidence="13">Putative membrane protein</fullName>
    </submittedName>
</protein>
<evidence type="ECO:0000256" key="2">
    <source>
        <dbReference type="ARBA" id="ARBA00006214"/>
    </source>
</evidence>
<feature type="transmembrane region" description="Helical" evidence="11">
    <location>
        <begin position="128"/>
        <end position="149"/>
    </location>
</feature>
<dbReference type="EMBL" id="RJKN01000002">
    <property type="protein sequence ID" value="ROP44922.1"/>
    <property type="molecule type" value="Genomic_DNA"/>
</dbReference>
<evidence type="ECO:0000256" key="3">
    <source>
        <dbReference type="ARBA" id="ARBA00022692"/>
    </source>
</evidence>